<evidence type="ECO:0000256" key="15">
    <source>
        <dbReference type="ARBA" id="ARBA00022963"/>
    </source>
</evidence>
<evidence type="ECO:0000256" key="6">
    <source>
        <dbReference type="ARBA" id="ARBA00011702"/>
    </source>
</evidence>
<evidence type="ECO:0000256" key="12">
    <source>
        <dbReference type="ARBA" id="ARBA00022729"/>
    </source>
</evidence>
<keyword evidence="21" id="KW-1185">Reference proteome</keyword>
<keyword evidence="13" id="KW-0378">Hydrolase</keyword>
<evidence type="ECO:0000256" key="9">
    <source>
        <dbReference type="ARBA" id="ARBA00022452"/>
    </source>
</evidence>
<dbReference type="Pfam" id="PF02253">
    <property type="entry name" value="PLA1"/>
    <property type="match status" value="1"/>
</dbReference>
<comment type="cofactor">
    <cofactor evidence="3">
        <name>Ca(2+)</name>
        <dbReference type="ChEBI" id="CHEBI:29108"/>
    </cofactor>
</comment>
<comment type="caution">
    <text evidence="20">The sequence shown here is derived from an EMBL/GenBank/DDBJ whole genome shotgun (WGS) entry which is preliminary data.</text>
</comment>
<accession>A0ABW4X441</accession>
<evidence type="ECO:0000313" key="20">
    <source>
        <dbReference type="EMBL" id="MFD2069346.1"/>
    </source>
</evidence>
<evidence type="ECO:0000256" key="18">
    <source>
        <dbReference type="ARBA" id="ARBA00023237"/>
    </source>
</evidence>
<keyword evidence="18" id="KW-0998">Cell outer membrane</keyword>
<evidence type="ECO:0000256" key="1">
    <source>
        <dbReference type="ARBA" id="ARBA00000111"/>
    </source>
</evidence>
<keyword evidence="16" id="KW-0443">Lipid metabolism</keyword>
<proteinExistence type="inferred from homology"/>
<evidence type="ECO:0000256" key="17">
    <source>
        <dbReference type="ARBA" id="ARBA00023136"/>
    </source>
</evidence>
<dbReference type="PANTHER" id="PTHR40457">
    <property type="entry name" value="PHOSPHOLIPASE A1"/>
    <property type="match status" value="1"/>
</dbReference>
<comment type="catalytic activity">
    <reaction evidence="2">
        <text>a 1,2-diacyl-sn-glycero-3-phosphocholine + H2O = a 1-acyl-sn-glycero-3-phosphocholine + a fatty acid + H(+)</text>
        <dbReference type="Rhea" id="RHEA:15801"/>
        <dbReference type="ChEBI" id="CHEBI:15377"/>
        <dbReference type="ChEBI" id="CHEBI:15378"/>
        <dbReference type="ChEBI" id="CHEBI:28868"/>
        <dbReference type="ChEBI" id="CHEBI:57643"/>
        <dbReference type="ChEBI" id="CHEBI:58168"/>
        <dbReference type="EC" id="3.1.1.4"/>
    </reaction>
</comment>
<evidence type="ECO:0000256" key="2">
    <source>
        <dbReference type="ARBA" id="ARBA00001604"/>
    </source>
</evidence>
<dbReference type="Gene3D" id="2.40.230.10">
    <property type="entry name" value="Phospholipase A1"/>
    <property type="match status" value="1"/>
</dbReference>
<evidence type="ECO:0000256" key="7">
    <source>
        <dbReference type="ARBA" id="ARBA00013179"/>
    </source>
</evidence>
<keyword evidence="14" id="KW-0106">Calcium</keyword>
<evidence type="ECO:0000256" key="16">
    <source>
        <dbReference type="ARBA" id="ARBA00023098"/>
    </source>
</evidence>
<keyword evidence="9" id="KW-1134">Transmembrane beta strand</keyword>
<dbReference type="InterPro" id="IPR003187">
    <property type="entry name" value="PLipase_A1"/>
</dbReference>
<evidence type="ECO:0000256" key="4">
    <source>
        <dbReference type="ARBA" id="ARBA00004571"/>
    </source>
</evidence>
<evidence type="ECO:0000256" key="3">
    <source>
        <dbReference type="ARBA" id="ARBA00001913"/>
    </source>
</evidence>
<keyword evidence="12" id="KW-0732">Signal</keyword>
<reference evidence="21" key="1">
    <citation type="journal article" date="2019" name="Int. J. Syst. Evol. Microbiol.">
        <title>The Global Catalogue of Microorganisms (GCM) 10K type strain sequencing project: providing services to taxonomists for standard genome sequencing and annotation.</title>
        <authorList>
            <consortium name="The Broad Institute Genomics Platform"/>
            <consortium name="The Broad Institute Genome Sequencing Center for Infectious Disease"/>
            <person name="Wu L."/>
            <person name="Ma J."/>
        </authorList>
    </citation>
    <scope>NUCLEOTIDE SEQUENCE [LARGE SCALE GENOMIC DNA]</scope>
    <source>
        <strain evidence="21">JCM 16545</strain>
    </source>
</reference>
<organism evidence="20 21">
    <name type="scientific">Pontibacter silvestris</name>
    <dbReference type="NCBI Taxonomy" id="2305183"/>
    <lineage>
        <taxon>Bacteria</taxon>
        <taxon>Pseudomonadati</taxon>
        <taxon>Bacteroidota</taxon>
        <taxon>Cytophagia</taxon>
        <taxon>Cytophagales</taxon>
        <taxon>Hymenobacteraceae</taxon>
        <taxon>Pontibacter</taxon>
    </lineage>
</organism>
<dbReference type="RefSeq" id="WP_229961309.1">
    <property type="nucleotide sequence ID" value="NZ_JAJJWI010000011.1"/>
</dbReference>
<evidence type="ECO:0000256" key="11">
    <source>
        <dbReference type="ARBA" id="ARBA00022723"/>
    </source>
</evidence>
<dbReference type="EC" id="3.1.1.32" evidence="7"/>
<keyword evidence="15" id="KW-0442">Lipid degradation</keyword>
<evidence type="ECO:0000256" key="5">
    <source>
        <dbReference type="ARBA" id="ARBA00010525"/>
    </source>
</evidence>
<sequence length="279" mass="32052">MQKIKSRIRKNMWGLCLFILVISINTVYGQQISRDSVNRILRTTPPFTIYKDNYIITGSTIGEKPTSSNSDVKYQISFKHRLTNASLPLNSYLFLTYTQLAFWDIYHWSSPFNEINFNPGLGLGKLLFKDGKLIGSLALQVEHESNGWDSTMSRSWNYASFSYTTAISSKSILQLKAWVPFFYKQDNPDIIDYVGYGQATYIWEIKKDKLLLDVTGRKGTSGWKGNIQTQLSFKPFKSGNAFVTLQWYQGYAESLSQYQQSTSMLRLGIAIKPPTYLFY</sequence>
<dbReference type="Proteomes" id="UP001597369">
    <property type="component" value="Unassembled WGS sequence"/>
</dbReference>
<gene>
    <name evidence="20" type="ORF">ACFSKU_20855</name>
</gene>
<comment type="subcellular location">
    <subcellularLocation>
        <location evidence="4">Cell outer membrane</location>
        <topology evidence="4">Multi-pass membrane protein</topology>
    </subcellularLocation>
</comment>
<protein>
    <recommendedName>
        <fullName evidence="19">Phosphatidylcholine 1-acylhydrolase</fullName>
        <ecNumber evidence="7">3.1.1.32</ecNumber>
        <ecNumber evidence="8">3.1.1.4</ecNumber>
    </recommendedName>
</protein>
<dbReference type="PANTHER" id="PTHR40457:SF1">
    <property type="entry name" value="PHOSPHOLIPASE A1"/>
    <property type="match status" value="1"/>
</dbReference>
<evidence type="ECO:0000256" key="13">
    <source>
        <dbReference type="ARBA" id="ARBA00022801"/>
    </source>
</evidence>
<dbReference type="SUPFAM" id="SSF56931">
    <property type="entry name" value="Outer membrane phospholipase A (OMPLA)"/>
    <property type="match status" value="1"/>
</dbReference>
<evidence type="ECO:0000313" key="21">
    <source>
        <dbReference type="Proteomes" id="UP001597369"/>
    </source>
</evidence>
<comment type="subunit">
    <text evidence="6">Homodimer; dimerization is reversible, and the dimeric form is the active one.</text>
</comment>
<comment type="similarity">
    <text evidence="5">Belongs to the phospholipase A1 family.</text>
</comment>
<dbReference type="EMBL" id="JBHUHV010000059">
    <property type="protein sequence ID" value="MFD2069346.1"/>
    <property type="molecule type" value="Genomic_DNA"/>
</dbReference>
<evidence type="ECO:0000256" key="14">
    <source>
        <dbReference type="ARBA" id="ARBA00022837"/>
    </source>
</evidence>
<keyword evidence="10" id="KW-0812">Transmembrane</keyword>
<evidence type="ECO:0000256" key="10">
    <source>
        <dbReference type="ARBA" id="ARBA00022692"/>
    </source>
</evidence>
<comment type="catalytic activity">
    <reaction evidence="1">
        <text>a 1,2-diacyl-sn-glycero-3-phosphocholine + H2O = a 2-acyl-sn-glycero-3-phosphocholine + a fatty acid + H(+)</text>
        <dbReference type="Rhea" id="RHEA:18689"/>
        <dbReference type="ChEBI" id="CHEBI:15377"/>
        <dbReference type="ChEBI" id="CHEBI:15378"/>
        <dbReference type="ChEBI" id="CHEBI:28868"/>
        <dbReference type="ChEBI" id="CHEBI:57643"/>
        <dbReference type="ChEBI" id="CHEBI:57875"/>
        <dbReference type="EC" id="3.1.1.32"/>
    </reaction>
</comment>
<dbReference type="PRINTS" id="PR01486">
    <property type="entry name" value="PHPHLIPASEA1"/>
</dbReference>
<keyword evidence="11" id="KW-0479">Metal-binding</keyword>
<name>A0ABW4X441_9BACT</name>
<evidence type="ECO:0000256" key="19">
    <source>
        <dbReference type="ARBA" id="ARBA00032375"/>
    </source>
</evidence>
<evidence type="ECO:0000256" key="8">
    <source>
        <dbReference type="ARBA" id="ARBA00013278"/>
    </source>
</evidence>
<keyword evidence="17" id="KW-0472">Membrane</keyword>
<dbReference type="InterPro" id="IPR036541">
    <property type="entry name" value="PLipase_A1_sf"/>
</dbReference>
<dbReference type="EC" id="3.1.1.4" evidence="8"/>